<dbReference type="SMART" id="SM00079">
    <property type="entry name" value="PBPe"/>
    <property type="match status" value="2"/>
</dbReference>
<keyword evidence="10" id="KW-0325">Glycoprotein</keyword>
<dbReference type="GO" id="GO:0016020">
    <property type="term" value="C:membrane"/>
    <property type="evidence" value="ECO:0007669"/>
    <property type="project" value="UniProtKB-SubCell"/>
</dbReference>
<comment type="subcellular location">
    <subcellularLocation>
        <location evidence="1">Membrane</location>
        <topology evidence="1">Multi-pass membrane protein</topology>
    </subcellularLocation>
</comment>
<keyword evidence="16" id="KW-1185">Reference proteome</keyword>
<keyword evidence="12" id="KW-0407">Ion channel</keyword>
<feature type="transmembrane region" description="Helical" evidence="13">
    <location>
        <begin position="588"/>
        <end position="606"/>
    </location>
</feature>
<dbReference type="Proteomes" id="UP000828251">
    <property type="component" value="Unassembled WGS sequence"/>
</dbReference>
<sequence>MFQNSMQRLHTMANIDTVLIRQLVILVLILFSCINIISKGVQAKEDDHKVTNIGAVIDVTSRTGKEEITAMEIAVQSFNKKLNNHGLSLYVQSHGKDPMLAAAAAEKLIKENNVTVIIGLETWELAAPVAEIGTRARVPVLSFTAPSITLPFSALRWPFLAQMANNDSEQMTCIAAIIRSYGWKKVIAIYEDETYGGDSGKLAVLIEALQDIGSEIEHTLVLPPISSLSNTKEFMQEELMKLLSLESRVFVVLKASSVMTIHLFEEAKNMGFMGRDSAWIITDKITTYLDSFNTSIISSMAGVLGIKTYYNENSSEYESFYGQFKKVFRKKYEDEDNFEPGIYALKAYDAIQIITEAMEGMINTNISSKQLSEKILSSNFTGLSGEIQFERGMLSQNPTLRIVNVVGKKYKELDFWLPSFGFSRSLVNEETEHDGNTAQGLYGQVTWPADLNQVRNPKGWAMPTNVRPLIIGVPGRTSFEKFVKVKNESNQNEEPEGYCIDLFKMAREVLGYDLPYKFAPHFSTYDDLVRCVHNKTFDAVVGDITILANRAELVEFTQPYAESGLSMIVPAKSEESAWMFMKPFTWEMWMATGAMLIYTMFIVWFLEHRSNPEFEGTWKTQIGTAMWFTCSSLFFAHRENVQNNFTRVVVIVWLFVSLVLTSSYTASLSSMLTVNKLKLNVTDIEFLKRNNLKVGCDGDSFVRNYLVDVLQFKAENIKTINSQDSYIGEFEKKHIAAAFLELPYEKVFINNYCKKFSATTPTYRFGGLGFMFHKGSPIATDFSKAILTLSENGALKELEEKWFAPSPECSTGVTDNQTERLRLHSFWGLYIISGATSTICFFLFIIKIIKDQYRSNTSPRNNNIWSKAIRLARFIYQGQQINFAIDQTRPQLPEIVGRGSSRWKYLSPHAAENHEAAYSEAADFLYVSYMQLFYEFPNNMQRPCCITFVFISLFLVSSYGEETDNKVTNIGAVIDVDSRIGKEEKTALEIAVQSFNNNVSNNHKLSLYIQNSRRDPLLAATAAKKLIEEQEVKAIIGLETWEEAALVADIGSRARVPVLSFAAPAIITPSRWPFLVTMANGDSEQMKCIAATISSFNWKRVVVIYEDDTFGGDSGKLALLSEALRDVGSEIEYRLVLPPLSSVSNPNKVLQDELIKLFNVQSRVYIVLQSSLPMTIHLFETAKEIGLIGRDSAWIITDTISNYLDSFNSSVISSMQGILGIKTYYDEGTNLYKTFYPQFRRTFRDENPEEDNFQPSINALRAYDSIRIIKQAMESDENSPDSLLKNVLSSNFTGLSGEIHFQQRKLSHDPILRIVNVIGKSYNELDFWLPGIGFSKNIGYVGNKSADFTGTVIWPDDSKLVPKGWAIPTNKKPMIIGVPARTAFEKFVKVEDGKHPGQKKYDGFCIELFYEVLTVLDYDLIYQFDPHNGTYDELVHKVYNKTYDAAVGDITILANRTTLVEFTQPYAATGLSMIVPVKPERSAWMFLKPFTTKMWLVIGSLLIYTMFIVWFLEHQSNPNFRGPWNNQIGTALWFTFSSIFFAHREKIYSNLTRVVVVVWLFVALILTSSYTASLTSMLTVQRLEPNVTDIESLKRSNMKIGCDGDSFVRAYLEDVLEFKSYNIENVSGEYNYEGEFKSNHIAAAFLELPYGKVFLNRYCKKFTTTAPTYIFGGLGFVFQKGSPIARDFSRAILKLSEDGTLMSLEQKWFAPSPECSANVTEESKTDSLGINSFLGLFLTSGATSTVCLLLFLAYSLKRYWHHEENNADNLPLVDEGVLNKAMRAAKYIYNGKVCVQREVSAAPRVPDIYEWSSPTWDYDRSSSHISMENLEVKSQAETEIGIQLQVHN</sequence>
<dbReference type="InterPro" id="IPR015683">
    <property type="entry name" value="Ionotropic_Glu_rcpt"/>
</dbReference>
<dbReference type="InterPro" id="IPR028082">
    <property type="entry name" value="Peripla_BP_I"/>
</dbReference>
<organism evidence="15 16">
    <name type="scientific">Gossypium stocksii</name>
    <dbReference type="NCBI Taxonomy" id="47602"/>
    <lineage>
        <taxon>Eukaryota</taxon>
        <taxon>Viridiplantae</taxon>
        <taxon>Streptophyta</taxon>
        <taxon>Embryophyta</taxon>
        <taxon>Tracheophyta</taxon>
        <taxon>Spermatophyta</taxon>
        <taxon>Magnoliopsida</taxon>
        <taxon>eudicotyledons</taxon>
        <taxon>Gunneridae</taxon>
        <taxon>Pentapetalae</taxon>
        <taxon>rosids</taxon>
        <taxon>malvids</taxon>
        <taxon>Malvales</taxon>
        <taxon>Malvaceae</taxon>
        <taxon>Malvoideae</taxon>
        <taxon>Gossypium</taxon>
    </lineage>
</organism>
<evidence type="ECO:0000313" key="15">
    <source>
        <dbReference type="EMBL" id="KAH1048513.1"/>
    </source>
</evidence>
<keyword evidence="3" id="KW-0813">Transport</keyword>
<evidence type="ECO:0000256" key="7">
    <source>
        <dbReference type="ARBA" id="ARBA00023065"/>
    </source>
</evidence>
<dbReference type="SUPFAM" id="SSF53850">
    <property type="entry name" value="Periplasmic binding protein-like II"/>
    <property type="match status" value="2"/>
</dbReference>
<dbReference type="FunFam" id="1.10.287.70:FF:000172">
    <property type="entry name" value="Glutamate receptor"/>
    <property type="match status" value="1"/>
</dbReference>
<reference evidence="15 16" key="1">
    <citation type="journal article" date="2021" name="Plant Biotechnol. J.">
        <title>Multi-omics assisted identification of the key and species-specific regulatory components of drought-tolerant mechanisms in Gossypium stocksii.</title>
        <authorList>
            <person name="Yu D."/>
            <person name="Ke L."/>
            <person name="Zhang D."/>
            <person name="Wu Y."/>
            <person name="Sun Y."/>
            <person name="Mei J."/>
            <person name="Sun J."/>
            <person name="Sun Y."/>
        </authorList>
    </citation>
    <scope>NUCLEOTIDE SEQUENCE [LARGE SCALE GENOMIC DNA]</scope>
    <source>
        <strain evidence="16">cv. E1</strain>
        <tissue evidence="15">Leaf</tissue>
    </source>
</reference>
<evidence type="ECO:0000256" key="3">
    <source>
        <dbReference type="ARBA" id="ARBA00022448"/>
    </source>
</evidence>
<evidence type="ECO:0000313" key="16">
    <source>
        <dbReference type="Proteomes" id="UP000828251"/>
    </source>
</evidence>
<evidence type="ECO:0000256" key="8">
    <source>
        <dbReference type="ARBA" id="ARBA00023136"/>
    </source>
</evidence>
<evidence type="ECO:0000259" key="14">
    <source>
        <dbReference type="SMART" id="SM00079"/>
    </source>
</evidence>
<dbReference type="InterPro" id="IPR019594">
    <property type="entry name" value="Glu/Gly-bd"/>
</dbReference>
<keyword evidence="11" id="KW-1071">Ligand-gated ion channel</keyword>
<evidence type="ECO:0000256" key="9">
    <source>
        <dbReference type="ARBA" id="ARBA00023170"/>
    </source>
</evidence>
<gene>
    <name evidence="15" type="ORF">J1N35_039297</name>
</gene>
<feature type="transmembrane region" description="Helical" evidence="13">
    <location>
        <begin position="1733"/>
        <end position="1754"/>
    </location>
</feature>
<feature type="transmembrane region" description="Helical" evidence="13">
    <location>
        <begin position="618"/>
        <end position="636"/>
    </location>
</feature>
<accession>A0A9D3ZNG6</accession>
<feature type="transmembrane region" description="Helical" evidence="13">
    <location>
        <begin position="648"/>
        <end position="666"/>
    </location>
</feature>
<protein>
    <recommendedName>
        <fullName evidence="14">Ionotropic glutamate receptor C-terminal domain-containing protein</fullName>
    </recommendedName>
</protein>
<comment type="similarity">
    <text evidence="2">Belongs to the glutamate-gated ion channel (TC 1.A.10.1) family.</text>
</comment>
<evidence type="ECO:0000256" key="2">
    <source>
        <dbReference type="ARBA" id="ARBA00008685"/>
    </source>
</evidence>
<feature type="domain" description="Ionotropic glutamate receptor C-terminal" evidence="14">
    <location>
        <begin position="1375"/>
        <end position="1711"/>
    </location>
</feature>
<dbReference type="FunFam" id="3.40.190.10:FF:000054">
    <property type="entry name" value="Glutamate receptor"/>
    <property type="match status" value="2"/>
</dbReference>
<evidence type="ECO:0000256" key="1">
    <source>
        <dbReference type="ARBA" id="ARBA00004141"/>
    </source>
</evidence>
<dbReference type="InterPro" id="IPR001320">
    <property type="entry name" value="Iontro_rcpt_C"/>
</dbReference>
<keyword evidence="4 13" id="KW-0812">Transmembrane</keyword>
<dbReference type="InterPro" id="IPR001828">
    <property type="entry name" value="ANF_lig-bd_rcpt"/>
</dbReference>
<dbReference type="InterPro" id="IPR044440">
    <property type="entry name" value="GABAb_receptor_plant_PBP1"/>
</dbReference>
<dbReference type="FunFam" id="3.40.50.2300:FF:000188">
    <property type="entry name" value="Glutamate receptor"/>
    <property type="match status" value="2"/>
</dbReference>
<feature type="transmembrane region" description="Helical" evidence="13">
    <location>
        <begin position="1494"/>
        <end position="1512"/>
    </location>
</feature>
<keyword evidence="5" id="KW-0732">Signal</keyword>
<dbReference type="SUPFAM" id="SSF53822">
    <property type="entry name" value="Periplasmic binding protein-like I"/>
    <property type="match status" value="2"/>
</dbReference>
<evidence type="ECO:0000256" key="13">
    <source>
        <dbReference type="SAM" id="Phobius"/>
    </source>
</evidence>
<keyword evidence="9" id="KW-0675">Receptor</keyword>
<evidence type="ECO:0000256" key="11">
    <source>
        <dbReference type="ARBA" id="ARBA00023286"/>
    </source>
</evidence>
<keyword evidence="6 13" id="KW-1133">Transmembrane helix</keyword>
<keyword evidence="8 13" id="KW-0472">Membrane</keyword>
<dbReference type="CDD" id="cd13686">
    <property type="entry name" value="GluR_Plant"/>
    <property type="match status" value="2"/>
</dbReference>
<name>A0A9D3ZNG6_9ROSI</name>
<dbReference type="FunFam" id="1.10.287.70:FF:000037">
    <property type="entry name" value="Glutamate receptor"/>
    <property type="match status" value="1"/>
</dbReference>
<feature type="transmembrane region" description="Helical" evidence="13">
    <location>
        <begin position="827"/>
        <end position="846"/>
    </location>
</feature>
<evidence type="ECO:0000256" key="10">
    <source>
        <dbReference type="ARBA" id="ARBA00023180"/>
    </source>
</evidence>
<dbReference type="Gene3D" id="3.40.50.2300">
    <property type="match status" value="4"/>
</dbReference>
<dbReference type="PANTHER" id="PTHR18966">
    <property type="entry name" value="IONOTROPIC GLUTAMATE RECEPTOR"/>
    <property type="match status" value="1"/>
</dbReference>
<dbReference type="GO" id="GO:0015276">
    <property type="term" value="F:ligand-gated monoatomic ion channel activity"/>
    <property type="evidence" value="ECO:0007669"/>
    <property type="project" value="InterPro"/>
</dbReference>
<dbReference type="Pfam" id="PF00060">
    <property type="entry name" value="Lig_chan"/>
    <property type="match status" value="2"/>
</dbReference>
<dbReference type="Pfam" id="PF10613">
    <property type="entry name" value="Lig_chan-Glu_bd"/>
    <property type="match status" value="2"/>
</dbReference>
<dbReference type="CDD" id="cd19990">
    <property type="entry name" value="PBP1_GABAb_receptor_plant"/>
    <property type="match status" value="2"/>
</dbReference>
<comment type="caution">
    <text evidence="15">The sequence shown here is derived from an EMBL/GenBank/DDBJ whole genome shotgun (WGS) entry which is preliminary data.</text>
</comment>
<feature type="transmembrane region" description="Helical" evidence="13">
    <location>
        <begin position="1554"/>
        <end position="1572"/>
    </location>
</feature>
<dbReference type="Gene3D" id="3.40.190.10">
    <property type="entry name" value="Periplasmic binding protein-like II"/>
    <property type="match status" value="4"/>
</dbReference>
<dbReference type="Gene3D" id="1.10.287.70">
    <property type="match status" value="2"/>
</dbReference>
<evidence type="ECO:0000256" key="12">
    <source>
        <dbReference type="ARBA" id="ARBA00023303"/>
    </source>
</evidence>
<dbReference type="EMBL" id="JAIQCV010000011">
    <property type="protein sequence ID" value="KAH1048513.1"/>
    <property type="molecule type" value="Genomic_DNA"/>
</dbReference>
<evidence type="ECO:0000256" key="6">
    <source>
        <dbReference type="ARBA" id="ARBA00022989"/>
    </source>
</evidence>
<evidence type="ECO:0000256" key="4">
    <source>
        <dbReference type="ARBA" id="ARBA00022692"/>
    </source>
</evidence>
<dbReference type="Pfam" id="PF01094">
    <property type="entry name" value="ANF_receptor"/>
    <property type="match status" value="2"/>
</dbReference>
<proteinExistence type="inferred from homology"/>
<feature type="domain" description="Ionotropic glutamate receptor C-terminal" evidence="14">
    <location>
        <begin position="470"/>
        <end position="805"/>
    </location>
</feature>
<evidence type="ECO:0000256" key="5">
    <source>
        <dbReference type="ARBA" id="ARBA00022729"/>
    </source>
</evidence>
<keyword evidence="7" id="KW-0406">Ion transport</keyword>
<dbReference type="OrthoDB" id="5984008at2759"/>